<dbReference type="PANTHER" id="PTHR12461">
    <property type="entry name" value="HYPOXIA-INDUCIBLE FACTOR 1 ALPHA INHIBITOR-RELATED"/>
    <property type="match status" value="1"/>
</dbReference>
<organism evidence="2 3">
    <name type="scientific">Mycena venus</name>
    <dbReference type="NCBI Taxonomy" id="2733690"/>
    <lineage>
        <taxon>Eukaryota</taxon>
        <taxon>Fungi</taxon>
        <taxon>Dikarya</taxon>
        <taxon>Basidiomycota</taxon>
        <taxon>Agaricomycotina</taxon>
        <taxon>Agaricomycetes</taxon>
        <taxon>Agaricomycetidae</taxon>
        <taxon>Agaricales</taxon>
        <taxon>Marasmiineae</taxon>
        <taxon>Mycenaceae</taxon>
        <taxon>Mycena</taxon>
    </lineage>
</organism>
<accession>A0A8H6Y5X1</accession>
<dbReference type="SMART" id="SM00558">
    <property type="entry name" value="JmjC"/>
    <property type="match status" value="1"/>
</dbReference>
<sequence>MDSASTISQWFSSEYHGITSPSSAQCSFYIEADLNGGHIEIYEQPPTALEFSRLVHINRPVLIRGTATRNIFYDLHSFYSQEWKYPLFDSGTMSISLRPWTPTRFLLRLRQTGSILVCALGPSHLVPKFSRADAVTRSLDGKLYFVEPHIEKMKMSELLSKLSRETEDLEIYYLQSQNGNVYSNQFFEGKPDPSEFESLRPDIPSEIPWCSEGLGKSPDAVNLWIGSHNSVTSIHSDPYENIYTVVRGSKHFTLLPPTDGWCLKERMYPHGIWRRSGTGLTLTPSPNVSPIRWSSVADPDIPGKLPQQVHPIQLTVVAGETLYLPAGWWHHVRQADNTIALNWWYDMEMRGMAWIALSFLRGVGDVPSGNDEADVDEGEDDCLQQDSAIVNRGM</sequence>
<dbReference type="AlphaFoldDB" id="A0A8H6Y5X1"/>
<dbReference type="InterPro" id="IPR003347">
    <property type="entry name" value="JmjC_dom"/>
</dbReference>
<dbReference type="InterPro" id="IPR041667">
    <property type="entry name" value="Cupin_8"/>
</dbReference>
<evidence type="ECO:0000259" key="1">
    <source>
        <dbReference type="PROSITE" id="PS51184"/>
    </source>
</evidence>
<dbReference type="Proteomes" id="UP000620124">
    <property type="component" value="Unassembled WGS sequence"/>
</dbReference>
<gene>
    <name evidence="2" type="ORF">MVEN_01245300</name>
</gene>
<dbReference type="Gene3D" id="2.60.120.10">
    <property type="entry name" value="Jelly Rolls"/>
    <property type="match status" value="1"/>
</dbReference>
<name>A0A8H6Y5X1_9AGAR</name>
<dbReference type="PANTHER" id="PTHR12461:SF99">
    <property type="entry name" value="BIFUNCTIONAL PEPTIDASE AND (3S)-LYSYL HYDROXYLASE JMJD7"/>
    <property type="match status" value="1"/>
</dbReference>
<dbReference type="OrthoDB" id="424465at2759"/>
<dbReference type="InterPro" id="IPR014710">
    <property type="entry name" value="RmlC-like_jellyroll"/>
</dbReference>
<proteinExistence type="predicted"/>
<dbReference type="PROSITE" id="PS51184">
    <property type="entry name" value="JMJC"/>
    <property type="match status" value="1"/>
</dbReference>
<reference evidence="2" key="1">
    <citation type="submission" date="2020-05" db="EMBL/GenBank/DDBJ databases">
        <title>Mycena genomes resolve the evolution of fungal bioluminescence.</title>
        <authorList>
            <person name="Tsai I.J."/>
        </authorList>
    </citation>
    <scope>NUCLEOTIDE SEQUENCE</scope>
    <source>
        <strain evidence="2">CCC161011</strain>
    </source>
</reference>
<comment type="caution">
    <text evidence="2">The sequence shown here is derived from an EMBL/GenBank/DDBJ whole genome shotgun (WGS) entry which is preliminary data.</text>
</comment>
<evidence type="ECO:0000313" key="3">
    <source>
        <dbReference type="Proteomes" id="UP000620124"/>
    </source>
</evidence>
<protein>
    <submittedName>
        <fullName evidence="2">Jmjc domain-containing protein 7</fullName>
    </submittedName>
</protein>
<feature type="domain" description="JmjC" evidence="1">
    <location>
        <begin position="181"/>
        <end position="360"/>
    </location>
</feature>
<evidence type="ECO:0000313" key="2">
    <source>
        <dbReference type="EMBL" id="KAF7352786.1"/>
    </source>
</evidence>
<dbReference type="EMBL" id="JACAZI010000009">
    <property type="protein sequence ID" value="KAF7352786.1"/>
    <property type="molecule type" value="Genomic_DNA"/>
</dbReference>
<keyword evidence="3" id="KW-1185">Reference proteome</keyword>
<dbReference type="Pfam" id="PF13621">
    <property type="entry name" value="Cupin_8"/>
    <property type="match status" value="1"/>
</dbReference>
<dbReference type="SUPFAM" id="SSF51197">
    <property type="entry name" value="Clavaminate synthase-like"/>
    <property type="match status" value="1"/>
</dbReference>